<sequence length="310" mass="33963">MAGKFSGGAGGEEELEEKSLNYCWLPYLSGYKPLPMPSLPTPIISAEELYPLTGQSDLLILDCRHNLFDTGAGRRLWAEAALPGAQYLHLDEDLSGPILPGQTGRHPLPETADFAAVMGKLGLEAATYVVVYDDKGGGIAARLWWMLMALGHERVAVLDGGIQAWEAAGYPLLPGKERTGAPTQPRFPNGDFPGTCDRAQTDKLRQDPAFTLIDSRTAPRYRGEEEPIDPVAGHIEGAINLPWPDNLKDGKLRPREELRERFAVLQAEARQNVFYCGSGVTACHNILAYHYAYGEMPGLYPGSWSEWLIG</sequence>
<dbReference type="CDD" id="cd01448">
    <property type="entry name" value="TST_Repeat_1"/>
    <property type="match status" value="1"/>
</dbReference>
<dbReference type="InterPro" id="IPR036873">
    <property type="entry name" value="Rhodanese-like_dom_sf"/>
</dbReference>
<organism evidence="4 5">
    <name type="scientific">Neolewinella agarilytica</name>
    <dbReference type="NCBI Taxonomy" id="478744"/>
    <lineage>
        <taxon>Bacteria</taxon>
        <taxon>Pseudomonadati</taxon>
        <taxon>Bacteroidota</taxon>
        <taxon>Saprospiria</taxon>
        <taxon>Saprospirales</taxon>
        <taxon>Lewinellaceae</taxon>
        <taxon>Neolewinella</taxon>
    </lineage>
</organism>
<keyword evidence="2" id="KW-0677">Repeat</keyword>
<keyword evidence="4" id="KW-0670">Pyruvate</keyword>
<protein>
    <submittedName>
        <fullName evidence="4">Thiosulfate/3-mercaptopyruvate sulfurtransferase</fullName>
    </submittedName>
</protein>
<evidence type="ECO:0000256" key="2">
    <source>
        <dbReference type="ARBA" id="ARBA00022737"/>
    </source>
</evidence>
<keyword evidence="5" id="KW-1185">Reference proteome</keyword>
<dbReference type="SUPFAM" id="SSF52821">
    <property type="entry name" value="Rhodanese/Cell cycle control phosphatase"/>
    <property type="match status" value="2"/>
</dbReference>
<evidence type="ECO:0000259" key="3">
    <source>
        <dbReference type="PROSITE" id="PS50206"/>
    </source>
</evidence>
<gene>
    <name evidence="4" type="ORF">SAMN05444359_103145</name>
</gene>
<dbReference type="Pfam" id="PF00581">
    <property type="entry name" value="Rhodanese"/>
    <property type="match status" value="2"/>
</dbReference>
<dbReference type="InterPro" id="IPR045078">
    <property type="entry name" value="TST/MPST-like"/>
</dbReference>
<dbReference type="STRING" id="478744.SAMN05444359_103145"/>
<dbReference type="PANTHER" id="PTHR11364">
    <property type="entry name" value="THIOSULFATE SULFERTANSFERASE"/>
    <property type="match status" value="1"/>
</dbReference>
<dbReference type="CDD" id="cd01449">
    <property type="entry name" value="TST_Repeat_2"/>
    <property type="match status" value="1"/>
</dbReference>
<dbReference type="Proteomes" id="UP000199021">
    <property type="component" value="Unassembled WGS sequence"/>
</dbReference>
<evidence type="ECO:0000313" key="5">
    <source>
        <dbReference type="Proteomes" id="UP000199021"/>
    </source>
</evidence>
<accession>A0A1H9BII9</accession>
<keyword evidence="1 4" id="KW-0808">Transferase</keyword>
<dbReference type="PROSITE" id="PS50206">
    <property type="entry name" value="RHODANESE_3"/>
    <property type="match status" value="2"/>
</dbReference>
<dbReference type="RefSeq" id="WP_245748421.1">
    <property type="nucleotide sequence ID" value="NZ_FOFB01000003.1"/>
</dbReference>
<reference evidence="5" key="1">
    <citation type="submission" date="2016-10" db="EMBL/GenBank/DDBJ databases">
        <authorList>
            <person name="Varghese N."/>
            <person name="Submissions S."/>
        </authorList>
    </citation>
    <scope>NUCLEOTIDE SEQUENCE [LARGE SCALE GENOMIC DNA]</scope>
    <source>
        <strain evidence="5">DSM 24740</strain>
    </source>
</reference>
<evidence type="ECO:0000256" key="1">
    <source>
        <dbReference type="ARBA" id="ARBA00022679"/>
    </source>
</evidence>
<dbReference type="AlphaFoldDB" id="A0A1H9BII9"/>
<dbReference type="InParanoid" id="A0A1H9BII9"/>
<evidence type="ECO:0000313" key="4">
    <source>
        <dbReference type="EMBL" id="SEP88794.1"/>
    </source>
</evidence>
<dbReference type="EMBL" id="FOFB01000003">
    <property type="protein sequence ID" value="SEP88794.1"/>
    <property type="molecule type" value="Genomic_DNA"/>
</dbReference>
<proteinExistence type="predicted"/>
<dbReference type="GO" id="GO:0004792">
    <property type="term" value="F:thiosulfate-cyanide sulfurtransferase activity"/>
    <property type="evidence" value="ECO:0007669"/>
    <property type="project" value="TreeGrafter"/>
</dbReference>
<feature type="domain" description="Rhodanese" evidence="3">
    <location>
        <begin position="206"/>
        <end position="309"/>
    </location>
</feature>
<dbReference type="InterPro" id="IPR001763">
    <property type="entry name" value="Rhodanese-like_dom"/>
</dbReference>
<feature type="domain" description="Rhodanese" evidence="3">
    <location>
        <begin position="54"/>
        <end position="174"/>
    </location>
</feature>
<dbReference type="SMART" id="SM00450">
    <property type="entry name" value="RHOD"/>
    <property type="match status" value="2"/>
</dbReference>
<name>A0A1H9BII9_9BACT</name>
<dbReference type="Gene3D" id="3.40.250.10">
    <property type="entry name" value="Rhodanese-like domain"/>
    <property type="match status" value="2"/>
</dbReference>
<dbReference type="PANTHER" id="PTHR11364:SF27">
    <property type="entry name" value="SULFURTRANSFERASE"/>
    <property type="match status" value="1"/>
</dbReference>